<reference evidence="1 2" key="2">
    <citation type="journal article" date="2019" name="G3 (Bethesda)">
        <title>Hybrid Assembly of the Genome of the Entomopathogenic Nematode Steinernema carpocapsae Identifies the X-Chromosome.</title>
        <authorList>
            <person name="Serra L."/>
            <person name="Macchietto M."/>
            <person name="Macias-Munoz A."/>
            <person name="McGill C.J."/>
            <person name="Rodriguez I.M."/>
            <person name="Rodriguez B."/>
            <person name="Murad R."/>
            <person name="Mortazavi A."/>
        </authorList>
    </citation>
    <scope>NUCLEOTIDE SEQUENCE [LARGE SCALE GENOMIC DNA]</scope>
    <source>
        <strain evidence="1 2">ALL</strain>
    </source>
</reference>
<reference evidence="1 2" key="1">
    <citation type="journal article" date="2015" name="Genome Biol.">
        <title>Comparative genomics of Steinernema reveals deeply conserved gene regulatory networks.</title>
        <authorList>
            <person name="Dillman A.R."/>
            <person name="Macchietto M."/>
            <person name="Porter C.F."/>
            <person name="Rogers A."/>
            <person name="Williams B."/>
            <person name="Antoshechkin I."/>
            <person name="Lee M.M."/>
            <person name="Goodwin Z."/>
            <person name="Lu X."/>
            <person name="Lewis E.E."/>
            <person name="Goodrich-Blair H."/>
            <person name="Stock S.P."/>
            <person name="Adams B.J."/>
            <person name="Sternberg P.W."/>
            <person name="Mortazavi A."/>
        </authorList>
    </citation>
    <scope>NUCLEOTIDE SEQUENCE [LARGE SCALE GENOMIC DNA]</scope>
    <source>
        <strain evidence="1 2">ALL</strain>
    </source>
</reference>
<name>A0A4U8UT71_STECR</name>
<dbReference type="AlphaFoldDB" id="A0A4U8UT71"/>
<proteinExistence type="predicted"/>
<gene>
    <name evidence="1" type="ORF">L596_003618</name>
</gene>
<evidence type="ECO:0000313" key="1">
    <source>
        <dbReference type="EMBL" id="TMS36466.1"/>
    </source>
</evidence>
<dbReference type="EMBL" id="AZBU02000001">
    <property type="protein sequence ID" value="TMS36466.1"/>
    <property type="molecule type" value="Genomic_DNA"/>
</dbReference>
<sequence>MCLWKFFSLVVNKGKKEAVRTGRLAKLQLHSRVSANRATVICDFECHLYIYACMHQMATCSIKGSVECE</sequence>
<evidence type="ECO:0000313" key="2">
    <source>
        <dbReference type="Proteomes" id="UP000298663"/>
    </source>
</evidence>
<organism evidence="1 2">
    <name type="scientific">Steinernema carpocapsae</name>
    <name type="common">Entomopathogenic nematode</name>
    <dbReference type="NCBI Taxonomy" id="34508"/>
    <lineage>
        <taxon>Eukaryota</taxon>
        <taxon>Metazoa</taxon>
        <taxon>Ecdysozoa</taxon>
        <taxon>Nematoda</taxon>
        <taxon>Chromadorea</taxon>
        <taxon>Rhabditida</taxon>
        <taxon>Tylenchina</taxon>
        <taxon>Panagrolaimomorpha</taxon>
        <taxon>Strongyloidoidea</taxon>
        <taxon>Steinernematidae</taxon>
        <taxon>Steinernema</taxon>
    </lineage>
</organism>
<keyword evidence="2" id="KW-1185">Reference proteome</keyword>
<dbReference type="Proteomes" id="UP000298663">
    <property type="component" value="Unassembled WGS sequence"/>
</dbReference>
<accession>A0A4U8UT71</accession>
<comment type="caution">
    <text evidence="1">The sequence shown here is derived from an EMBL/GenBank/DDBJ whole genome shotgun (WGS) entry which is preliminary data.</text>
</comment>
<protein>
    <submittedName>
        <fullName evidence="1">Uncharacterized protein</fullName>
    </submittedName>
</protein>